<evidence type="ECO:0000256" key="2">
    <source>
        <dbReference type="ARBA" id="ARBA00022525"/>
    </source>
</evidence>
<sequence length="1895" mass="200267">MKLSAPSYPALALDDERPGRLRRIAIAMLTAILLVASMLSLQAFATTTPAAAVTDETPAFVLNQNDLEFILRQIQISEAHAAGNPLRCASDTDLSGKCVNGDSRTLGVRTVDGSENNLLVGRAEFGASDNAFPRLLTPEWRQADPQPAGAPDPGDTSMCADPATTCYEQTAGDHIVYDAHPRTVSNLIVDQTVNNPAVVNQLDAGTGIRVPGTDRVNILNTAPDEGLSAPFNTFMGFFGQFFDHGLDLVDKGGNGTMIVPLQPDDPLYVEGSATNFLTLTRADRIEDANGVPTTEHHNITSPFIDQNQTYTSHPSHQVFLRWYNADATSNNGLLLEGVLAGGERGGLARWNDVKAQSSSVLGIELTDADVLDVPLLLTDQYGHFVPGAERGLPQLAVADATAPNGFVWVEGDTANPISTVDALGIGHAFLDDIAHGATPVLDADGNLIPLYDENGNPITPNDPLLTGYDNVALGEHFVAGDGRVNENIGLTAVHHVFHAEHNRMVDQIESLLSGAMPLLESTDPDLEGHTIEEFANAFRGEAHAYPSLKAGEALPQPEDDDWTYEQRLFQAAKFATEMQYQHLVFEEFARKVQPAIDEVVFNENSYDASINPAIFAEFAHVVYRFGHSMMTEEIGRAPVAGGTTDFTDVALLDGFLNPDLYDHDGTLTPEEAAGSIIQGTTAIQGSQIDEHVVDVLRNNLLGLPLDLPTLNLLRGRDVGVPPLQEARRTFFAASNEPSLRPYTSWWDFGANIKNGDNFGRGGSNASLVNFVAAYGTHDTIEAAVTLEEKRNAAALLVNGAPLGEEFIQRYAGSDRFHTAGLVAGRHFAAPVPVAYIVAGMNFPDALAGGPVAAKNGGPILLAGPVDTGEIPLATLQALLTLQPERIVVLGGPGVVGPRTITALNQVSVTDAPVTRIFGADRFATAANIATAEFTSPVNRVFIANGLNFPDALAGAAVAARDGSPILLVRPGSLPPTTAAALNALDPEEIVVLGQTGAVSAAVATQLGNFTTGDVVRVGGADRYATALAISQRFFPDGADRVYVATGANFPDALAGSPVAGINSAPLITIPPTGLTPAIRAELARLAPQSIHILGGTGVVTAATEQALAEFAPVQLEPPADRDDFMFSRGAYANVGGETVTGLETVDFWMGGLAERLNPFGGMLGSTFNFVFEKQLENLQFGDRFYYLFRNQGQQLFAALEGNTFSDMIQRNTDASNLPADIFALHDPILDLENLPNPLPAGLIQEDDGTWRWDGDEHLELHATPGDDRIRGDEGDDALWGYDGNDVIEGGAGNDALVGGLGDDILTDAFGDDNIKGKQGNDAINSGPGVDLAIGGLGDDFMMGGDIENTVFAGMGDDVYLGTTGRSFVFGGEQNDWIEGSSHADLLQGDNADQFQNDTLGGNDVVIGGFGNDDIEGEGGDDILVGKAVGTDRHLGNLGWDWLTYYGEPGNAVADFSIDFVFQHNNPLLSRFHHLEALSGGQGNDTLRGAFKAPDDLAESEIPLTKATEESLMLIDGLTALLRPAGAPFDYAAPFLRGTPESDTDGVHELIIGGVGSDLVEGRGGNDFLDGDAMLRVQLVHTPTGELFDSAAQVQARVFSGEINPGDLDIVREIVIDETDAAASSDTAFYNNPAEAYEITALPDGYWQIAHTLVAEAEESDGTDVIRGFEVLQFADGCATINAAGDGWDECEVTAELALSTDSPMEDESLTATLVAPGTTDPIDLTGLTNATYTWWAGEGEGGVISEWEQLTSVAVPAGQPISPVTFTPGDSAVGFVLRATVTYQDATGVTHIATSQPTTNAVGNVNDVPTAPVIIVSPSGLLTVQAPLDGDGFNEDDPGFTYQWFRDGVAIDGATNSTYTPVAADAGTAITVQVTYTDLFGTVESPTSAAYSPPV</sequence>
<evidence type="ECO:0000313" key="5">
    <source>
        <dbReference type="EMBL" id="GAA1765270.1"/>
    </source>
</evidence>
<evidence type="ECO:0000256" key="1">
    <source>
        <dbReference type="ARBA" id="ARBA00004613"/>
    </source>
</evidence>
<organism evidence="5 6">
    <name type="scientific">Agromyces humatus</name>
    <dbReference type="NCBI Taxonomy" id="279573"/>
    <lineage>
        <taxon>Bacteria</taxon>
        <taxon>Bacillati</taxon>
        <taxon>Actinomycetota</taxon>
        <taxon>Actinomycetes</taxon>
        <taxon>Micrococcales</taxon>
        <taxon>Microbacteriaceae</taxon>
        <taxon>Agromyces</taxon>
    </lineage>
</organism>
<dbReference type="PANTHER" id="PTHR11475:SF4">
    <property type="entry name" value="CHORION PEROXIDASE"/>
    <property type="match status" value="1"/>
</dbReference>
<dbReference type="PROSITE" id="PS50292">
    <property type="entry name" value="PEROXIDASE_3"/>
    <property type="match status" value="1"/>
</dbReference>
<protein>
    <submittedName>
        <fullName evidence="5">Uncharacterized protein</fullName>
    </submittedName>
</protein>
<evidence type="ECO:0000313" key="6">
    <source>
        <dbReference type="Proteomes" id="UP001500506"/>
    </source>
</evidence>
<dbReference type="PANTHER" id="PTHR11475">
    <property type="entry name" value="OXIDASE/PEROXIDASE"/>
    <property type="match status" value="1"/>
</dbReference>
<keyword evidence="6" id="KW-1185">Reference proteome</keyword>
<dbReference type="InterPro" id="IPR011049">
    <property type="entry name" value="Serralysin-like_metalloprot_C"/>
</dbReference>
<keyword evidence="2" id="KW-0964">Secreted</keyword>
<name>A0ABN2KSX4_9MICO</name>
<proteinExistence type="predicted"/>
<dbReference type="Pfam" id="PF04122">
    <property type="entry name" value="CW_binding_2"/>
    <property type="match status" value="2"/>
</dbReference>
<gene>
    <name evidence="5" type="ORF">GCM10009747_26800</name>
</gene>
<dbReference type="PROSITE" id="PS00330">
    <property type="entry name" value="HEMOLYSIN_CALCIUM"/>
    <property type="match status" value="2"/>
</dbReference>
<dbReference type="Pfam" id="PF00353">
    <property type="entry name" value="HemolysinCabind"/>
    <property type="match status" value="6"/>
</dbReference>
<accession>A0ABN2KSX4</accession>
<dbReference type="SUPFAM" id="SSF48113">
    <property type="entry name" value="Heme-dependent peroxidases"/>
    <property type="match status" value="2"/>
</dbReference>
<dbReference type="Proteomes" id="UP001500506">
    <property type="component" value="Unassembled WGS sequence"/>
</dbReference>
<dbReference type="Gene3D" id="2.150.10.10">
    <property type="entry name" value="Serralysin-like metalloprotease, C-terminal"/>
    <property type="match status" value="2"/>
</dbReference>
<keyword evidence="4" id="KW-0472">Membrane</keyword>
<dbReference type="EMBL" id="BAAANH010000005">
    <property type="protein sequence ID" value="GAA1765270.1"/>
    <property type="molecule type" value="Genomic_DNA"/>
</dbReference>
<dbReference type="Gene3D" id="1.10.640.10">
    <property type="entry name" value="Haem peroxidase domain superfamily, animal type"/>
    <property type="match status" value="2"/>
</dbReference>
<dbReference type="PRINTS" id="PR00313">
    <property type="entry name" value="CABNDNGRPT"/>
</dbReference>
<keyword evidence="4" id="KW-0812">Transmembrane</keyword>
<dbReference type="Pfam" id="PF03098">
    <property type="entry name" value="An_peroxidase"/>
    <property type="match status" value="2"/>
</dbReference>
<keyword evidence="4" id="KW-1133">Transmembrane helix</keyword>
<evidence type="ECO:0000256" key="3">
    <source>
        <dbReference type="ARBA" id="ARBA00023180"/>
    </source>
</evidence>
<dbReference type="InterPro" id="IPR018511">
    <property type="entry name" value="Hemolysin-typ_Ca-bd_CS"/>
</dbReference>
<evidence type="ECO:0000256" key="4">
    <source>
        <dbReference type="SAM" id="Phobius"/>
    </source>
</evidence>
<dbReference type="InterPro" id="IPR019791">
    <property type="entry name" value="Haem_peroxidase_animal"/>
</dbReference>
<comment type="caution">
    <text evidence="5">The sequence shown here is derived from an EMBL/GenBank/DDBJ whole genome shotgun (WGS) entry which is preliminary data.</text>
</comment>
<keyword evidence="3" id="KW-0325">Glycoprotein</keyword>
<dbReference type="RefSeq" id="WP_232498667.1">
    <property type="nucleotide sequence ID" value="NZ_BAAANH010000005.1"/>
</dbReference>
<dbReference type="Gene3D" id="2.60.40.2700">
    <property type="match status" value="1"/>
</dbReference>
<dbReference type="InterPro" id="IPR037120">
    <property type="entry name" value="Haem_peroxidase_sf_animal"/>
</dbReference>
<comment type="subcellular location">
    <subcellularLocation>
        <location evidence="1">Secreted</location>
    </subcellularLocation>
</comment>
<dbReference type="InterPro" id="IPR001343">
    <property type="entry name" value="Hemolysn_Ca-bd"/>
</dbReference>
<dbReference type="InterPro" id="IPR007253">
    <property type="entry name" value="Cell_wall-bd_2"/>
</dbReference>
<dbReference type="InterPro" id="IPR010255">
    <property type="entry name" value="Haem_peroxidase_sf"/>
</dbReference>
<dbReference type="SUPFAM" id="SSF51120">
    <property type="entry name" value="beta-Roll"/>
    <property type="match status" value="2"/>
</dbReference>
<feature type="transmembrane region" description="Helical" evidence="4">
    <location>
        <begin position="24"/>
        <end position="45"/>
    </location>
</feature>
<reference evidence="5 6" key="1">
    <citation type="journal article" date="2019" name="Int. J. Syst. Evol. Microbiol.">
        <title>The Global Catalogue of Microorganisms (GCM) 10K type strain sequencing project: providing services to taxonomists for standard genome sequencing and annotation.</title>
        <authorList>
            <consortium name="The Broad Institute Genomics Platform"/>
            <consortium name="The Broad Institute Genome Sequencing Center for Infectious Disease"/>
            <person name="Wu L."/>
            <person name="Ma J."/>
        </authorList>
    </citation>
    <scope>NUCLEOTIDE SEQUENCE [LARGE SCALE GENOMIC DNA]</scope>
    <source>
        <strain evidence="5 6">JCM 14319</strain>
    </source>
</reference>